<evidence type="ECO:0000313" key="2">
    <source>
        <dbReference type="Proteomes" id="UP000828251"/>
    </source>
</evidence>
<dbReference type="EMBL" id="JAIQCV010000005">
    <property type="protein sequence ID" value="KAH1098851.1"/>
    <property type="molecule type" value="Genomic_DNA"/>
</dbReference>
<gene>
    <name evidence="1" type="ORF">J1N35_015772</name>
</gene>
<protein>
    <submittedName>
        <fullName evidence="1">Uncharacterized protein</fullName>
    </submittedName>
</protein>
<sequence length="113" mass="13350">MTKTVKRKILIRRKRKKNHFHREQTRRGKQATRSCLFENHFHAFKQRHQPNAITTKPNTYLVFLFRTHQERPSTLSTQDFQCEKEHIKPLPLKNAADSSPIVTFRGNVGDANL</sequence>
<accession>A0A9D3VZ18</accession>
<comment type="caution">
    <text evidence="1">The sequence shown here is derived from an EMBL/GenBank/DDBJ whole genome shotgun (WGS) entry which is preliminary data.</text>
</comment>
<dbReference type="AlphaFoldDB" id="A0A9D3VZ18"/>
<name>A0A9D3VZ18_9ROSI</name>
<evidence type="ECO:0000313" key="1">
    <source>
        <dbReference type="EMBL" id="KAH1098851.1"/>
    </source>
</evidence>
<reference evidence="1 2" key="1">
    <citation type="journal article" date="2021" name="Plant Biotechnol. J.">
        <title>Multi-omics assisted identification of the key and species-specific regulatory components of drought-tolerant mechanisms in Gossypium stocksii.</title>
        <authorList>
            <person name="Yu D."/>
            <person name="Ke L."/>
            <person name="Zhang D."/>
            <person name="Wu Y."/>
            <person name="Sun Y."/>
            <person name="Mei J."/>
            <person name="Sun J."/>
            <person name="Sun Y."/>
        </authorList>
    </citation>
    <scope>NUCLEOTIDE SEQUENCE [LARGE SCALE GENOMIC DNA]</scope>
    <source>
        <strain evidence="2">cv. E1</strain>
        <tissue evidence="1">Leaf</tissue>
    </source>
</reference>
<proteinExistence type="predicted"/>
<dbReference type="Proteomes" id="UP000828251">
    <property type="component" value="Unassembled WGS sequence"/>
</dbReference>
<keyword evidence="2" id="KW-1185">Reference proteome</keyword>
<organism evidence="1 2">
    <name type="scientific">Gossypium stocksii</name>
    <dbReference type="NCBI Taxonomy" id="47602"/>
    <lineage>
        <taxon>Eukaryota</taxon>
        <taxon>Viridiplantae</taxon>
        <taxon>Streptophyta</taxon>
        <taxon>Embryophyta</taxon>
        <taxon>Tracheophyta</taxon>
        <taxon>Spermatophyta</taxon>
        <taxon>Magnoliopsida</taxon>
        <taxon>eudicotyledons</taxon>
        <taxon>Gunneridae</taxon>
        <taxon>Pentapetalae</taxon>
        <taxon>rosids</taxon>
        <taxon>malvids</taxon>
        <taxon>Malvales</taxon>
        <taxon>Malvaceae</taxon>
        <taxon>Malvoideae</taxon>
        <taxon>Gossypium</taxon>
    </lineage>
</organism>